<dbReference type="Proteomes" id="UP001412239">
    <property type="component" value="Unassembled WGS sequence"/>
</dbReference>
<dbReference type="Pfam" id="PF00067">
    <property type="entry name" value="p450"/>
    <property type="match status" value="1"/>
</dbReference>
<dbReference type="AlphaFoldDB" id="A0A292PZY4"/>
<gene>
    <name evidence="9" type="ORF">GSTUAT00002809001</name>
</gene>
<evidence type="ECO:0000313" key="9">
    <source>
        <dbReference type="EMBL" id="CUS13129.1"/>
    </source>
</evidence>
<dbReference type="CDD" id="cd11041">
    <property type="entry name" value="CYP503A1-like"/>
    <property type="match status" value="1"/>
</dbReference>
<evidence type="ECO:0000256" key="8">
    <source>
        <dbReference type="SAM" id="Phobius"/>
    </source>
</evidence>
<evidence type="ECO:0000313" key="10">
    <source>
        <dbReference type="Proteomes" id="UP001412239"/>
    </source>
</evidence>
<dbReference type="InterPro" id="IPR017972">
    <property type="entry name" value="Cyt_P450_CS"/>
</dbReference>
<evidence type="ECO:0000256" key="3">
    <source>
        <dbReference type="ARBA" id="ARBA00022723"/>
    </source>
</evidence>
<keyword evidence="3 6" id="KW-0479">Metal-binding</keyword>
<dbReference type="GO" id="GO:0005506">
    <property type="term" value="F:iron ion binding"/>
    <property type="evidence" value="ECO:0007669"/>
    <property type="project" value="InterPro"/>
</dbReference>
<proteinExistence type="inferred from homology"/>
<comment type="similarity">
    <text evidence="2 7">Belongs to the cytochrome P450 family.</text>
</comment>
<evidence type="ECO:0000256" key="7">
    <source>
        <dbReference type="RuleBase" id="RU000461"/>
    </source>
</evidence>
<keyword evidence="5 6" id="KW-0408">Iron</keyword>
<dbReference type="InterPro" id="IPR036396">
    <property type="entry name" value="Cyt_P450_sf"/>
</dbReference>
<dbReference type="PRINTS" id="PR00465">
    <property type="entry name" value="EP450IV"/>
</dbReference>
<evidence type="ECO:0000256" key="4">
    <source>
        <dbReference type="ARBA" id="ARBA00023002"/>
    </source>
</evidence>
<dbReference type="SUPFAM" id="SSF48264">
    <property type="entry name" value="Cytochrome P450"/>
    <property type="match status" value="1"/>
</dbReference>
<feature type="binding site" description="axial binding residue" evidence="6">
    <location>
        <position position="469"/>
    </location>
    <ligand>
        <name>heme</name>
        <dbReference type="ChEBI" id="CHEBI:30413"/>
    </ligand>
    <ligandPart>
        <name>Fe</name>
        <dbReference type="ChEBI" id="CHEBI:18248"/>
    </ligandPart>
</feature>
<accession>A0A292PZY4</accession>
<keyword evidence="4 7" id="KW-0560">Oxidoreductase</keyword>
<keyword evidence="10" id="KW-1185">Reference proteome</keyword>
<evidence type="ECO:0000256" key="5">
    <source>
        <dbReference type="ARBA" id="ARBA00023004"/>
    </source>
</evidence>
<keyword evidence="8" id="KW-0812">Transmembrane</keyword>
<dbReference type="PROSITE" id="PS00086">
    <property type="entry name" value="CYTOCHROME_P450"/>
    <property type="match status" value="1"/>
</dbReference>
<dbReference type="InterPro" id="IPR001128">
    <property type="entry name" value="Cyt_P450"/>
</dbReference>
<feature type="transmembrane region" description="Helical" evidence="8">
    <location>
        <begin position="20"/>
        <end position="37"/>
    </location>
</feature>
<dbReference type="GO" id="GO:0004497">
    <property type="term" value="F:monooxygenase activity"/>
    <property type="evidence" value="ECO:0007669"/>
    <property type="project" value="UniProtKB-KW"/>
</dbReference>
<evidence type="ECO:0000256" key="2">
    <source>
        <dbReference type="ARBA" id="ARBA00010617"/>
    </source>
</evidence>
<dbReference type="EMBL" id="LN890978">
    <property type="protein sequence ID" value="CUS13129.1"/>
    <property type="molecule type" value="Genomic_DNA"/>
</dbReference>
<dbReference type="GO" id="GO:0020037">
    <property type="term" value="F:heme binding"/>
    <property type="evidence" value="ECO:0007669"/>
    <property type="project" value="InterPro"/>
</dbReference>
<dbReference type="GO" id="GO:0016705">
    <property type="term" value="F:oxidoreductase activity, acting on paired donors, with incorporation or reduction of molecular oxygen"/>
    <property type="evidence" value="ECO:0007669"/>
    <property type="project" value="InterPro"/>
</dbReference>
<keyword evidence="8" id="KW-0472">Membrane</keyword>
<dbReference type="PANTHER" id="PTHR46206">
    <property type="entry name" value="CYTOCHROME P450"/>
    <property type="match status" value="1"/>
</dbReference>
<keyword evidence="7" id="KW-0503">Monooxygenase</keyword>
<reference evidence="9" key="1">
    <citation type="submission" date="2015-10" db="EMBL/GenBank/DDBJ databases">
        <authorList>
            <person name="Regsiter A."/>
            <person name="william w."/>
        </authorList>
    </citation>
    <scope>NUCLEOTIDE SEQUENCE</scope>
    <source>
        <strain evidence="9">Montdore</strain>
    </source>
</reference>
<keyword evidence="6 7" id="KW-0349">Heme</keyword>
<organism evidence="9 10">
    <name type="scientific">Tuber aestivum</name>
    <name type="common">summer truffle</name>
    <dbReference type="NCBI Taxonomy" id="59557"/>
    <lineage>
        <taxon>Eukaryota</taxon>
        <taxon>Fungi</taxon>
        <taxon>Dikarya</taxon>
        <taxon>Ascomycota</taxon>
        <taxon>Pezizomycotina</taxon>
        <taxon>Pezizomycetes</taxon>
        <taxon>Pezizales</taxon>
        <taxon>Tuberaceae</taxon>
        <taxon>Tuber</taxon>
    </lineage>
</organism>
<comment type="cofactor">
    <cofactor evidence="1 6">
        <name>heme</name>
        <dbReference type="ChEBI" id="CHEBI:30413"/>
    </cofactor>
</comment>
<keyword evidence="8" id="KW-1133">Transmembrane helix</keyword>
<evidence type="ECO:0000256" key="1">
    <source>
        <dbReference type="ARBA" id="ARBA00001971"/>
    </source>
</evidence>
<dbReference type="InterPro" id="IPR002403">
    <property type="entry name" value="Cyt_P450_E_grp-IV"/>
</dbReference>
<sequence>MGILIELRDYAGDGKLHAHILFYATLALLSFGLFLLLKKEFSIHSPTKLPIAGIESPGYLGILKARFKFVSNGFNIVRDAYHKYPGRNFVVTTYGCDKIILTHAQVKELASAPEDVVSIQHASAETMMIECTGLGRFLGTGYAEEVVRVKLTQNLANLKAGILEETRFALDTELPGCSTDEWRSVEIFTTILRVVARTSSRAFVGLPLCRNEDWLTVSIMFTRDVFMTLGKLTHVPKPIRPLFAYIFNSIGEIRSHKEKAQALLDPIFQSRLEEERLAEKNGTVYQKPNDMLQWLTDRVDPPYKSVESLSELQLLIILSSIHTMSLALLNTIFDLAEHQECVQQIREEIEAVLSANNGVLDSAALRKMKKTDSFLKEALRARIGLFSFNRMVMKSLTLSDGTYLPKGVVIAAPTSMFSTDPDFVEDPEKFDGFRWYKKSLEAEGGVLHSNNFTTTSPNDLTFGHGKHACPGRFFAAEEMKIILVFLLFRYDFKYPEGQSRPRNLNHGEFSYPDTTKHLLFKKSTGPMKFPFLQ</sequence>
<dbReference type="Gene3D" id="1.10.630.10">
    <property type="entry name" value="Cytochrome P450"/>
    <property type="match status" value="1"/>
</dbReference>
<evidence type="ECO:0008006" key="11">
    <source>
        <dbReference type="Google" id="ProtNLM"/>
    </source>
</evidence>
<name>A0A292PZY4_9PEZI</name>
<protein>
    <recommendedName>
        <fullName evidence="11">Cytochrome P450</fullName>
    </recommendedName>
</protein>
<evidence type="ECO:0000256" key="6">
    <source>
        <dbReference type="PIRSR" id="PIRSR602403-1"/>
    </source>
</evidence>